<dbReference type="Proteomes" id="UP000501690">
    <property type="component" value="Linkage Group LG7"/>
</dbReference>
<feature type="compositionally biased region" description="Polar residues" evidence="1">
    <location>
        <begin position="140"/>
        <end position="154"/>
    </location>
</feature>
<gene>
    <name evidence="2" type="ORF">DEO72_LG7g1247</name>
</gene>
<evidence type="ECO:0000313" key="3">
    <source>
        <dbReference type="Proteomes" id="UP000501690"/>
    </source>
</evidence>
<proteinExistence type="predicted"/>
<name>A0A4D6MGU6_VIGUN</name>
<feature type="compositionally biased region" description="Pro residues" evidence="1">
    <location>
        <begin position="69"/>
        <end position="81"/>
    </location>
</feature>
<reference evidence="2 3" key="1">
    <citation type="submission" date="2019-04" db="EMBL/GenBank/DDBJ databases">
        <title>An improved genome assembly and genetic linkage map for asparagus bean, Vigna unguiculata ssp. sesquipedialis.</title>
        <authorList>
            <person name="Xia Q."/>
            <person name="Zhang R."/>
            <person name="Dong Y."/>
        </authorList>
    </citation>
    <scope>NUCLEOTIDE SEQUENCE [LARGE SCALE GENOMIC DNA]</scope>
    <source>
        <tissue evidence="2">Leaf</tissue>
    </source>
</reference>
<accession>A0A4D6MGU6</accession>
<feature type="region of interest" description="Disordered" evidence="1">
    <location>
        <begin position="119"/>
        <end position="161"/>
    </location>
</feature>
<feature type="region of interest" description="Disordered" evidence="1">
    <location>
        <begin position="1"/>
        <end position="20"/>
    </location>
</feature>
<feature type="compositionally biased region" description="Polar residues" evidence="1">
    <location>
        <begin position="120"/>
        <end position="132"/>
    </location>
</feature>
<evidence type="ECO:0000256" key="1">
    <source>
        <dbReference type="SAM" id="MobiDB-lite"/>
    </source>
</evidence>
<keyword evidence="3" id="KW-1185">Reference proteome</keyword>
<feature type="compositionally biased region" description="Low complexity" evidence="1">
    <location>
        <begin position="1"/>
        <end position="13"/>
    </location>
</feature>
<evidence type="ECO:0000313" key="2">
    <source>
        <dbReference type="EMBL" id="QCD99960.1"/>
    </source>
</evidence>
<dbReference type="EMBL" id="CP039351">
    <property type="protein sequence ID" value="QCD99960.1"/>
    <property type="molecule type" value="Genomic_DNA"/>
</dbReference>
<feature type="compositionally biased region" description="Low complexity" evidence="1">
    <location>
        <begin position="82"/>
        <end position="93"/>
    </location>
</feature>
<dbReference type="AlphaFoldDB" id="A0A4D6MGU6"/>
<sequence length="161" mass="18115">MASTAAISSPATTKTRRKQQQLCATFTHHCNTSSGHHRSRASRHLHQPRICTSSAHLLHSCHHRSRRFPQPPQPPPAPSPSSSPQFRQPSMRPAHLYLLAQSVPLTTTLNVQHRDEHHFLTSSQQRLRTATAASPHRHNSGNLNLRRQNSTRMRTSPGHHS</sequence>
<feature type="region of interest" description="Disordered" evidence="1">
    <location>
        <begin position="61"/>
        <end position="93"/>
    </location>
</feature>
<protein>
    <submittedName>
        <fullName evidence="2">Uncharacterized protein</fullName>
    </submittedName>
</protein>
<organism evidence="2 3">
    <name type="scientific">Vigna unguiculata</name>
    <name type="common">Cowpea</name>
    <dbReference type="NCBI Taxonomy" id="3917"/>
    <lineage>
        <taxon>Eukaryota</taxon>
        <taxon>Viridiplantae</taxon>
        <taxon>Streptophyta</taxon>
        <taxon>Embryophyta</taxon>
        <taxon>Tracheophyta</taxon>
        <taxon>Spermatophyta</taxon>
        <taxon>Magnoliopsida</taxon>
        <taxon>eudicotyledons</taxon>
        <taxon>Gunneridae</taxon>
        <taxon>Pentapetalae</taxon>
        <taxon>rosids</taxon>
        <taxon>fabids</taxon>
        <taxon>Fabales</taxon>
        <taxon>Fabaceae</taxon>
        <taxon>Papilionoideae</taxon>
        <taxon>50 kb inversion clade</taxon>
        <taxon>NPAAA clade</taxon>
        <taxon>indigoferoid/millettioid clade</taxon>
        <taxon>Phaseoleae</taxon>
        <taxon>Vigna</taxon>
    </lineage>
</organism>